<keyword evidence="5" id="KW-0449">Lipoprotein</keyword>
<name>J9H4W4_9ZZZZ</name>
<organism evidence="5">
    <name type="scientific">gut metagenome</name>
    <dbReference type="NCBI Taxonomy" id="749906"/>
    <lineage>
        <taxon>unclassified sequences</taxon>
        <taxon>metagenomes</taxon>
        <taxon>organismal metagenomes</taxon>
    </lineage>
</organism>
<keyword evidence="3" id="KW-0998">Cell outer membrane</keyword>
<gene>
    <name evidence="5" type="ORF">EVA_02986</name>
</gene>
<protein>
    <submittedName>
        <fullName evidence="5">Outer membrane assembly lipoprotein YfiO</fullName>
    </submittedName>
</protein>
<evidence type="ECO:0000256" key="1">
    <source>
        <dbReference type="ARBA" id="ARBA00022729"/>
    </source>
</evidence>
<comment type="caution">
    <text evidence="5">The sequence shown here is derived from an EMBL/GenBank/DDBJ whole genome shotgun (WGS) entry which is preliminary data.</text>
</comment>
<proteinExistence type="predicted"/>
<keyword evidence="2" id="KW-0472">Membrane</keyword>
<dbReference type="SUPFAM" id="SSF48452">
    <property type="entry name" value="TPR-like"/>
    <property type="match status" value="1"/>
</dbReference>
<evidence type="ECO:0000256" key="3">
    <source>
        <dbReference type="ARBA" id="ARBA00023237"/>
    </source>
</evidence>
<dbReference type="Pfam" id="PF13525">
    <property type="entry name" value="YfiO"/>
    <property type="match status" value="1"/>
</dbReference>
<feature type="domain" description="Outer membrane lipoprotein BamD-like" evidence="4">
    <location>
        <begin position="38"/>
        <end position="185"/>
    </location>
</feature>
<keyword evidence="1" id="KW-0732">Signal</keyword>
<dbReference type="InterPro" id="IPR039565">
    <property type="entry name" value="BamD-like"/>
</dbReference>
<dbReference type="InterPro" id="IPR019734">
    <property type="entry name" value="TPR_rpt"/>
</dbReference>
<sequence>MKYHFSNLLNGLLTVFFAGLTSCASYNQVLKTNDYEYKYEAAKQCYAEGQYNRASLMLSEVISVLKGTDQGEESLYLLGLAHQQARSYEAAATVFRKYFETYPKGKYTAEARYNCGVSLYKTTPEPKLDQTATYEAVTEFQNFIENYPTHPLRAQAQDYIFQLQDKLVEKEYLSAKLYFDLGPYIGNGVNGNYGACIITAENTIKDFPYTTRREDFSILILRAKFALAELSVESKKEDRFHQAIDEYYSFVTEYPESKYLSEAKKLFQKAKPYMPKETEQQ</sequence>
<dbReference type="Gene3D" id="1.25.40.10">
    <property type="entry name" value="Tetratricopeptide repeat domain"/>
    <property type="match status" value="1"/>
</dbReference>
<evidence type="ECO:0000256" key="2">
    <source>
        <dbReference type="ARBA" id="ARBA00023136"/>
    </source>
</evidence>
<evidence type="ECO:0000313" key="5">
    <source>
        <dbReference type="EMBL" id="EJX08900.1"/>
    </source>
</evidence>
<dbReference type="AlphaFoldDB" id="J9H4W4"/>
<reference evidence="5" key="1">
    <citation type="journal article" date="2012" name="PLoS ONE">
        <title>Gene sets for utilization of primary and secondary nutrition supplies in the distal gut of endangered iberian lynx.</title>
        <authorList>
            <person name="Alcaide M."/>
            <person name="Messina E."/>
            <person name="Richter M."/>
            <person name="Bargiela R."/>
            <person name="Peplies J."/>
            <person name="Huws S.A."/>
            <person name="Newbold C.J."/>
            <person name="Golyshin P.N."/>
            <person name="Simon M.A."/>
            <person name="Lopez G."/>
            <person name="Yakimov M.M."/>
            <person name="Ferrer M."/>
        </authorList>
    </citation>
    <scope>NUCLEOTIDE SEQUENCE</scope>
</reference>
<dbReference type="PROSITE" id="PS51257">
    <property type="entry name" value="PROKAR_LIPOPROTEIN"/>
    <property type="match status" value="1"/>
</dbReference>
<dbReference type="EMBL" id="AMCI01000512">
    <property type="protein sequence ID" value="EJX08900.1"/>
    <property type="molecule type" value="Genomic_DNA"/>
</dbReference>
<evidence type="ECO:0000259" key="4">
    <source>
        <dbReference type="Pfam" id="PF13525"/>
    </source>
</evidence>
<dbReference type="InterPro" id="IPR011990">
    <property type="entry name" value="TPR-like_helical_dom_sf"/>
</dbReference>
<accession>J9H4W4</accession>
<dbReference type="NCBIfam" id="TIGR03302">
    <property type="entry name" value="OM_YfiO"/>
    <property type="match status" value="1"/>
</dbReference>
<dbReference type="PROSITE" id="PS50005">
    <property type="entry name" value="TPR"/>
    <property type="match status" value="1"/>
</dbReference>
<dbReference type="InterPro" id="IPR017689">
    <property type="entry name" value="BamD"/>
</dbReference>